<evidence type="ECO:0000313" key="14">
    <source>
        <dbReference type="Proteomes" id="UP001597012"/>
    </source>
</evidence>
<comment type="caution">
    <text evidence="13">The sequence shown here is derived from an EMBL/GenBank/DDBJ whole genome shotgun (WGS) entry which is preliminary data.</text>
</comment>
<accession>A0ABW3B6B2</accession>
<gene>
    <name evidence="13" type="ORF">ACFQZJ_15330</name>
</gene>
<dbReference type="InterPro" id="IPR006037">
    <property type="entry name" value="RCK_C"/>
</dbReference>
<dbReference type="SUPFAM" id="SSF116726">
    <property type="entry name" value="TrkA C-terminal domain-like"/>
    <property type="match status" value="1"/>
</dbReference>
<proteinExistence type="inferred from homology"/>
<feature type="transmembrane region" description="Helical" evidence="10">
    <location>
        <begin position="35"/>
        <end position="54"/>
    </location>
</feature>
<dbReference type="InterPro" id="IPR006153">
    <property type="entry name" value="Cation/H_exchanger_TM"/>
</dbReference>
<feature type="domain" description="RCK N-terminal" evidence="11">
    <location>
        <begin position="417"/>
        <end position="533"/>
    </location>
</feature>
<feature type="transmembrane region" description="Helical" evidence="10">
    <location>
        <begin position="91"/>
        <end position="114"/>
    </location>
</feature>
<evidence type="ECO:0000256" key="2">
    <source>
        <dbReference type="ARBA" id="ARBA00005551"/>
    </source>
</evidence>
<evidence type="ECO:0000256" key="8">
    <source>
        <dbReference type="ARBA" id="ARBA00023065"/>
    </source>
</evidence>
<dbReference type="EMBL" id="JBHTHY010000014">
    <property type="protein sequence ID" value="MFD0798842.1"/>
    <property type="molecule type" value="Genomic_DNA"/>
</dbReference>
<evidence type="ECO:0000256" key="9">
    <source>
        <dbReference type="ARBA" id="ARBA00023136"/>
    </source>
</evidence>
<feature type="transmembrane region" description="Helical" evidence="10">
    <location>
        <begin position="363"/>
        <end position="381"/>
    </location>
</feature>
<feature type="transmembrane region" description="Helical" evidence="10">
    <location>
        <begin position="275"/>
        <end position="294"/>
    </location>
</feature>
<keyword evidence="5" id="KW-0630">Potassium</keyword>
<dbReference type="Proteomes" id="UP001597012">
    <property type="component" value="Unassembled WGS sequence"/>
</dbReference>
<dbReference type="InterPro" id="IPR003148">
    <property type="entry name" value="RCK_N"/>
</dbReference>
<keyword evidence="3" id="KW-0813">Transport</keyword>
<evidence type="ECO:0000256" key="1">
    <source>
        <dbReference type="ARBA" id="ARBA00004141"/>
    </source>
</evidence>
<comment type="subcellular location">
    <subcellularLocation>
        <location evidence="1">Membrane</location>
        <topology evidence="1">Multi-pass membrane protein</topology>
    </subcellularLocation>
</comment>
<feature type="transmembrane region" description="Helical" evidence="10">
    <location>
        <begin position="222"/>
        <end position="239"/>
    </location>
</feature>
<feature type="transmembrane region" description="Helical" evidence="10">
    <location>
        <begin position="181"/>
        <end position="202"/>
    </location>
</feature>
<feature type="transmembrane region" description="Helical" evidence="10">
    <location>
        <begin position="6"/>
        <end position="28"/>
    </location>
</feature>
<evidence type="ECO:0000256" key="3">
    <source>
        <dbReference type="ARBA" id="ARBA00022448"/>
    </source>
</evidence>
<dbReference type="InterPro" id="IPR038770">
    <property type="entry name" value="Na+/solute_symporter_sf"/>
</dbReference>
<dbReference type="InterPro" id="IPR036291">
    <property type="entry name" value="NAD(P)-bd_dom_sf"/>
</dbReference>
<dbReference type="NCBIfam" id="TIGR00932">
    <property type="entry name" value="2a37"/>
    <property type="match status" value="1"/>
</dbReference>
<evidence type="ECO:0000256" key="7">
    <source>
        <dbReference type="ARBA" id="ARBA00022989"/>
    </source>
</evidence>
<dbReference type="PROSITE" id="PS51201">
    <property type="entry name" value="RCK_N"/>
    <property type="match status" value="1"/>
</dbReference>
<reference evidence="14" key="1">
    <citation type="journal article" date="2019" name="Int. J. Syst. Evol. Microbiol.">
        <title>The Global Catalogue of Microorganisms (GCM) 10K type strain sequencing project: providing services to taxonomists for standard genome sequencing and annotation.</title>
        <authorList>
            <consortium name="The Broad Institute Genomics Platform"/>
            <consortium name="The Broad Institute Genome Sequencing Center for Infectious Disease"/>
            <person name="Wu L."/>
            <person name="Ma J."/>
        </authorList>
    </citation>
    <scope>NUCLEOTIDE SEQUENCE [LARGE SCALE GENOMIC DNA]</scope>
    <source>
        <strain evidence="14">CCUG 61948</strain>
    </source>
</reference>
<feature type="transmembrane region" description="Helical" evidence="10">
    <location>
        <begin position="329"/>
        <end position="351"/>
    </location>
</feature>
<evidence type="ECO:0000313" key="13">
    <source>
        <dbReference type="EMBL" id="MFD0798842.1"/>
    </source>
</evidence>
<protein>
    <submittedName>
        <fullName evidence="13">Monovalent cation:proton antiporter-2 (CPA2) family protein</fullName>
    </submittedName>
</protein>
<dbReference type="Gene3D" id="1.20.1530.20">
    <property type="match status" value="1"/>
</dbReference>
<comment type="similarity">
    <text evidence="2">Belongs to the monovalent cation:proton antiporter 2 (CPA2) transporter (TC 2.A.37) family.</text>
</comment>
<evidence type="ECO:0000259" key="11">
    <source>
        <dbReference type="PROSITE" id="PS51201"/>
    </source>
</evidence>
<feature type="transmembrane region" description="Helical" evidence="10">
    <location>
        <begin position="300"/>
        <end position="322"/>
    </location>
</feature>
<feature type="transmembrane region" description="Helical" evidence="10">
    <location>
        <begin position="60"/>
        <end position="79"/>
    </location>
</feature>
<feature type="transmembrane region" description="Helical" evidence="10">
    <location>
        <begin position="120"/>
        <end position="140"/>
    </location>
</feature>
<dbReference type="InterPro" id="IPR004771">
    <property type="entry name" value="K/H_exchanger"/>
</dbReference>
<keyword evidence="8" id="KW-0406">Ion transport</keyword>
<feature type="transmembrane region" description="Helical" evidence="10">
    <location>
        <begin position="152"/>
        <end position="175"/>
    </location>
</feature>
<dbReference type="Pfam" id="PF00999">
    <property type="entry name" value="Na_H_Exchanger"/>
    <property type="match status" value="1"/>
</dbReference>
<name>A0ABW3B6B2_9FLAO</name>
<keyword evidence="4" id="KW-0050">Antiport</keyword>
<evidence type="ECO:0000256" key="4">
    <source>
        <dbReference type="ARBA" id="ARBA00022449"/>
    </source>
</evidence>
<evidence type="ECO:0000256" key="5">
    <source>
        <dbReference type="ARBA" id="ARBA00022538"/>
    </source>
</evidence>
<dbReference type="Gene3D" id="3.30.70.1450">
    <property type="entry name" value="Regulator of K+ conductance, C-terminal domain"/>
    <property type="match status" value="1"/>
</dbReference>
<keyword evidence="9 10" id="KW-0472">Membrane</keyword>
<dbReference type="Pfam" id="PF02080">
    <property type="entry name" value="TrkA_C"/>
    <property type="match status" value="1"/>
</dbReference>
<dbReference type="PANTHER" id="PTHR42751:SF3">
    <property type="entry name" value="SODIUM_GLUTAMATE SYMPORTER"/>
    <property type="match status" value="1"/>
</dbReference>
<dbReference type="PROSITE" id="PS51202">
    <property type="entry name" value="RCK_C"/>
    <property type="match status" value="1"/>
</dbReference>
<evidence type="ECO:0000256" key="10">
    <source>
        <dbReference type="SAM" id="Phobius"/>
    </source>
</evidence>
<dbReference type="Gene3D" id="3.40.50.720">
    <property type="entry name" value="NAD(P)-binding Rossmann-like Domain"/>
    <property type="match status" value="1"/>
</dbReference>
<organism evidence="13 14">
    <name type="scientific">Maribacter chungangensis</name>
    <dbReference type="NCBI Taxonomy" id="1069117"/>
    <lineage>
        <taxon>Bacteria</taxon>
        <taxon>Pseudomonadati</taxon>
        <taxon>Bacteroidota</taxon>
        <taxon>Flavobacteriia</taxon>
        <taxon>Flavobacteriales</taxon>
        <taxon>Flavobacteriaceae</taxon>
        <taxon>Maribacter</taxon>
    </lineage>
</organism>
<feature type="domain" description="RCK C-terminal" evidence="12">
    <location>
        <begin position="581"/>
        <end position="665"/>
    </location>
</feature>
<dbReference type="RefSeq" id="WP_379935749.1">
    <property type="nucleotide sequence ID" value="NZ_JBHTHY010000014.1"/>
</dbReference>
<keyword evidence="7 10" id="KW-1133">Transmembrane helix</keyword>
<keyword evidence="6 10" id="KW-0812">Transmembrane</keyword>
<dbReference type="SUPFAM" id="SSF51735">
    <property type="entry name" value="NAD(P)-binding Rossmann-fold domains"/>
    <property type="match status" value="1"/>
</dbReference>
<evidence type="ECO:0000256" key="6">
    <source>
        <dbReference type="ARBA" id="ARBA00022692"/>
    </source>
</evidence>
<dbReference type="InterPro" id="IPR036721">
    <property type="entry name" value="RCK_C_sf"/>
</dbReference>
<keyword evidence="14" id="KW-1185">Reference proteome</keyword>
<evidence type="ECO:0000259" key="12">
    <source>
        <dbReference type="PROSITE" id="PS51202"/>
    </source>
</evidence>
<sequence length="665" mass="73696">MILPLIQIPLLQDILVLLVFSVVIVFILQRLKLPSVIGFLIAGVIIGPYGLSLVKEVEQVEILSEIGVILLLFVIGMELSIKQLASIKKTVFLGGFLQMGITLAAAGLIYYFLGNSWNESVFIGFLFSLSSTAIVLKTLQDQHEMNTPHGRNALAILIFQDIIVVPMMLITPLIAGESGDLTTSILSLLLKTGVVIVLTVLLARYVVPELMHAVAKTNSKELFLLLTVTICFAVAFITSEAGLSLALGAFMAGLIISESEYSYQATSVILPFRELFISFFFVSIGMLLDLTFFFDNIPTILLLLLAVFVIKSLAASIAVALLKYPKKTVILTGLSLFQVGEFAFILSKVGIQYDLLDAETNQYFLSVSIVSMLLTPFVIIFSENMANKFIGVSQKLGYLNNKSQHPELEELPGTELNNHLVIIGYGINGSNLAKAAADSNIPYVAIEMNAETVKRERKKGVPIIFGDATQDHILEKVHLSDARVAVIAISDNVGTKIAIKNVRSHSESLYLVVRTRYVKETSELIALGADIVIPEEFETSVQIFSRVLQNFLIPEDDIEHIVEKVRADNYQLFKDDQKRATTYKAKNHPEFHITCLKITSDSNKFLGKPLKDLKLRANYGINILGIMRKDDILDAIRPEETLKQHDIVYIQGNPHDVELFHKVIK</sequence>
<dbReference type="PANTHER" id="PTHR42751">
    <property type="entry name" value="SODIUM/HYDROGEN EXCHANGER FAMILY/TRKA DOMAIN PROTEIN"/>
    <property type="match status" value="1"/>
</dbReference>
<dbReference type="Pfam" id="PF02254">
    <property type="entry name" value="TrkA_N"/>
    <property type="match status" value="1"/>
</dbReference>
<keyword evidence="5" id="KW-0633">Potassium transport</keyword>